<comment type="caution">
    <text evidence="1">The sequence shown here is derived from an EMBL/GenBank/DDBJ whole genome shotgun (WGS) entry which is preliminary data.</text>
</comment>
<reference evidence="1 2" key="1">
    <citation type="journal article" date="2018" name="Biotechnol. Adv.">
        <title>Improved genomic resources and new bioinformatic workflow for the carcinogenic parasite Clonorchis sinensis: Biotechnological implications.</title>
        <authorList>
            <person name="Wang D."/>
            <person name="Korhonen P.K."/>
            <person name="Gasser R.B."/>
            <person name="Young N.D."/>
        </authorList>
    </citation>
    <scope>NUCLEOTIDE SEQUENCE [LARGE SCALE GENOMIC DNA]</scope>
    <source>
        <strain evidence="1">Cs-k2</strain>
    </source>
</reference>
<reference evidence="1 2" key="2">
    <citation type="journal article" date="2021" name="Genomics">
        <title>High-quality reference genome for Clonorchis sinensis.</title>
        <authorList>
            <person name="Young N.D."/>
            <person name="Stroehlein A.J."/>
            <person name="Kinkar L."/>
            <person name="Wang T."/>
            <person name="Sohn W.M."/>
            <person name="Chang B.C.H."/>
            <person name="Kaur P."/>
            <person name="Weisz D."/>
            <person name="Dudchenko O."/>
            <person name="Aiden E.L."/>
            <person name="Korhonen P.K."/>
            <person name="Gasser R.B."/>
        </authorList>
    </citation>
    <scope>NUCLEOTIDE SEQUENCE [LARGE SCALE GENOMIC DNA]</scope>
    <source>
        <strain evidence="1">Cs-k2</strain>
    </source>
</reference>
<dbReference type="AlphaFoldDB" id="A0A419Q972"/>
<keyword evidence="2" id="KW-1185">Reference proteome</keyword>
<sequence length="221" mass="25037">MNNSQGLFHIPTTRNEKNCCLINVRSQLENLLTMSPSCVSWVNGGKPTGQTLFKQGLVVSEVIEDGLLENAFYHLARHAREANKPVASRRQSVTSFLYQCGNRFLSGREKVAFVVRLTKNQVKMLCQCERRFLQDPWMDLVWPRCTEGVSLVQELANVLLRRTDSRIHGLIHRSEAFAQVSRVGFVLVVQQLERQLLNDKNKTDPGNLGESLAPVYQSVNP</sequence>
<gene>
    <name evidence="1" type="ORF">CSKR_109156</name>
</gene>
<dbReference type="Proteomes" id="UP000286415">
    <property type="component" value="Unassembled WGS sequence"/>
</dbReference>
<evidence type="ECO:0000313" key="2">
    <source>
        <dbReference type="Proteomes" id="UP000286415"/>
    </source>
</evidence>
<proteinExistence type="predicted"/>
<dbReference type="InParanoid" id="A0A419Q972"/>
<name>A0A419Q972_CLOSI</name>
<evidence type="ECO:0000313" key="1">
    <source>
        <dbReference type="EMBL" id="KAG5451673.1"/>
    </source>
</evidence>
<accession>A0A419Q972</accession>
<organism evidence="1 2">
    <name type="scientific">Clonorchis sinensis</name>
    <name type="common">Chinese liver fluke</name>
    <dbReference type="NCBI Taxonomy" id="79923"/>
    <lineage>
        <taxon>Eukaryota</taxon>
        <taxon>Metazoa</taxon>
        <taxon>Spiralia</taxon>
        <taxon>Lophotrochozoa</taxon>
        <taxon>Platyhelminthes</taxon>
        <taxon>Trematoda</taxon>
        <taxon>Digenea</taxon>
        <taxon>Opisthorchiida</taxon>
        <taxon>Opisthorchiata</taxon>
        <taxon>Opisthorchiidae</taxon>
        <taxon>Clonorchis</taxon>
    </lineage>
</organism>
<protein>
    <submittedName>
        <fullName evidence="1">Uncharacterized protein</fullName>
    </submittedName>
</protein>
<dbReference type="EMBL" id="NIRI02000042">
    <property type="protein sequence ID" value="KAG5451673.1"/>
    <property type="molecule type" value="Genomic_DNA"/>
</dbReference>